<sequence>MNQYFRYEQPKQHDGYGQLAGFLTQDFTDPLSSKYKILVLDFGYFTRTAYCEKIIDENEDLQDSFYNTYGDLLSRFSTLFQTIANFISSLKEYCQQIGHERVGISYLDVVDIEILVHMGLVLLYLEKYLPGLVRERIYVAIYRNSDERRNVDFLVDFLRVQSSTSDPFYLFERLNINESVVQKCLSCCETIHREGINDVGKSYVDRMTLIKWVFVCLLFKPSALKSDFIKMRQVAEYYFRDEWVLQLGLGLNVNLLDVWQSYRAASSAISSQVDVAKAKDMATYHYNALSKLTIPQGKISPNDFDAHIRLISQYNSSLRWLILHTSKTTSKKAASYVQAIDIYPQFDAQSLVLFLRAANFEMEFFTAYRDALKNKESNIKKVTDATCSTIAEMAQLFSQDFGPLNKDKKTKLHDWFLLMKKTLEELELNDKKNAEFVSQVKRRIVQVGEMLDLGGNLSVAQHLHKLESQLDTLSALYSVREEEEQRVQRYADPSYIWPILDDWTPRIQRRILESSNVHAIRALVFKLSISITMLCEQLRNEERKTLIGRAYSFHLERRLRAILQTIPHRLFSILRTTLCPSLQRHWEPTLDKSAARDMADFEDNFSLAEATYTISNLSLGVSRMALKKVGIVGINPKELLEEGIRRELASELPSLLICVDKLAPLDDVLCHLADTLESFRRAFIYMCEHVDINGHDMWREELDSHVQRTASELKEKNAPNTPPSKGSANVPALSHVYNLLMKYSDPHANRYLENSMLWREVKSKKDVLCARTFDSIERWIPSSAINALRSILNHSMMTSITDSLKQINTLLGAIGSFSFDDTFLASPQYEQLSRQLQGNHPLTQLIGKVGQILLLLSMLCQSKKRHCQLHAAPLYSTLTSCDRYLLARPDSVPADVGPVVDLLRDCGLSTPTLTLYKSNVIPSPNSSVCLLLALHASLHRLNGTRRDSLCGRTFVAGLYYLLYQLNELQKFRKLAERFANLLVVTQRTKVAIGTDECTVLFELDGLKSVVASNEEKEVFISLARSGGRKFIKTLRFRLWVRTLFQCFLCTCPLLVLLLIIFQPAQSQYTNPDQTNTSVSFTHQAHSRRRFYKAFSRKSSTESAKTTPLF</sequence>
<dbReference type="InterPro" id="IPR019393">
    <property type="entry name" value="WASH_strumpellin"/>
</dbReference>
<comment type="similarity">
    <text evidence="1">Belongs to the strumpellin family.</text>
</comment>
<dbReference type="GO" id="GO:0140285">
    <property type="term" value="P:endosome fission"/>
    <property type="evidence" value="ECO:0007669"/>
    <property type="project" value="TreeGrafter"/>
</dbReference>
<comment type="caution">
    <text evidence="3">The sequence shown here is derived from an EMBL/GenBank/DDBJ whole genome shotgun (WGS) entry which is preliminary data.</text>
</comment>
<dbReference type="GO" id="GO:0007032">
    <property type="term" value="P:endosome organization"/>
    <property type="evidence" value="ECO:0007669"/>
    <property type="project" value="TreeGrafter"/>
</dbReference>
<evidence type="ECO:0000313" key="3">
    <source>
        <dbReference type="EMBL" id="CAJ0593734.1"/>
    </source>
</evidence>
<keyword evidence="2" id="KW-0472">Membrane</keyword>
<accession>A0AA36DX52</accession>
<dbReference type="PANTHER" id="PTHR15691">
    <property type="entry name" value="WASH COMPLEX SUBUNIT 5"/>
    <property type="match status" value="1"/>
</dbReference>
<name>A0AA36DX52_CYLNA</name>
<feature type="transmembrane region" description="Helical" evidence="2">
    <location>
        <begin position="1038"/>
        <end position="1061"/>
    </location>
</feature>
<proteinExistence type="inferred from homology"/>
<protein>
    <submittedName>
        <fullName evidence="3">Uncharacterized protein</fullName>
    </submittedName>
</protein>
<dbReference type="AlphaFoldDB" id="A0AA36DX52"/>
<gene>
    <name evidence="3" type="ORF">CYNAS_LOCUS5717</name>
</gene>
<dbReference type="PANTHER" id="PTHR15691:SF6">
    <property type="entry name" value="WASH COMPLEX SUBUNIT 5"/>
    <property type="match status" value="1"/>
</dbReference>
<dbReference type="Proteomes" id="UP001176961">
    <property type="component" value="Unassembled WGS sequence"/>
</dbReference>
<dbReference type="GO" id="GO:0005768">
    <property type="term" value="C:endosome"/>
    <property type="evidence" value="ECO:0007669"/>
    <property type="project" value="TreeGrafter"/>
</dbReference>
<keyword evidence="2" id="KW-1133">Transmembrane helix</keyword>
<keyword evidence="2" id="KW-0812">Transmembrane</keyword>
<dbReference type="GO" id="GO:0051125">
    <property type="term" value="P:regulation of actin nucleation"/>
    <property type="evidence" value="ECO:0007669"/>
    <property type="project" value="TreeGrafter"/>
</dbReference>
<keyword evidence="4" id="KW-1185">Reference proteome</keyword>
<evidence type="ECO:0000256" key="1">
    <source>
        <dbReference type="ARBA" id="ARBA00006224"/>
    </source>
</evidence>
<reference evidence="3" key="1">
    <citation type="submission" date="2023-07" db="EMBL/GenBank/DDBJ databases">
        <authorList>
            <consortium name="CYATHOMIX"/>
        </authorList>
    </citation>
    <scope>NUCLEOTIDE SEQUENCE</scope>
    <source>
        <strain evidence="3">N/A</strain>
    </source>
</reference>
<dbReference type="Pfam" id="PF10266">
    <property type="entry name" value="Strumpellin"/>
    <property type="match status" value="1"/>
</dbReference>
<organism evidence="3 4">
    <name type="scientific">Cylicocyclus nassatus</name>
    <name type="common">Nematode worm</name>
    <dbReference type="NCBI Taxonomy" id="53992"/>
    <lineage>
        <taxon>Eukaryota</taxon>
        <taxon>Metazoa</taxon>
        <taxon>Ecdysozoa</taxon>
        <taxon>Nematoda</taxon>
        <taxon>Chromadorea</taxon>
        <taxon>Rhabditida</taxon>
        <taxon>Rhabditina</taxon>
        <taxon>Rhabditomorpha</taxon>
        <taxon>Strongyloidea</taxon>
        <taxon>Strongylidae</taxon>
        <taxon>Cylicocyclus</taxon>
    </lineage>
</organism>
<evidence type="ECO:0000256" key="2">
    <source>
        <dbReference type="SAM" id="Phobius"/>
    </source>
</evidence>
<dbReference type="GO" id="GO:0030041">
    <property type="term" value="P:actin filament polymerization"/>
    <property type="evidence" value="ECO:0007669"/>
    <property type="project" value="TreeGrafter"/>
</dbReference>
<dbReference type="EMBL" id="CATQJL010000112">
    <property type="protein sequence ID" value="CAJ0593734.1"/>
    <property type="molecule type" value="Genomic_DNA"/>
</dbReference>
<dbReference type="GO" id="GO:0071203">
    <property type="term" value="C:WASH complex"/>
    <property type="evidence" value="ECO:0007669"/>
    <property type="project" value="InterPro"/>
</dbReference>
<evidence type="ECO:0000313" key="4">
    <source>
        <dbReference type="Proteomes" id="UP001176961"/>
    </source>
</evidence>